<dbReference type="EMBL" id="CADCVE010000001">
    <property type="protein sequence ID" value="CAA9432045.1"/>
    <property type="molecule type" value="Genomic_DNA"/>
</dbReference>
<organism evidence="1">
    <name type="scientific">uncultured Rubrobacteraceae bacterium</name>
    <dbReference type="NCBI Taxonomy" id="349277"/>
    <lineage>
        <taxon>Bacteria</taxon>
        <taxon>Bacillati</taxon>
        <taxon>Actinomycetota</taxon>
        <taxon>Rubrobacteria</taxon>
        <taxon>Rubrobacterales</taxon>
        <taxon>Rubrobacteraceae</taxon>
        <taxon>environmental samples</taxon>
    </lineage>
</organism>
<gene>
    <name evidence="1" type="ORF">AVDCRST_MAG28-1526</name>
</gene>
<name>A0A6J4Q1Q5_9ACTN</name>
<evidence type="ECO:0000313" key="1">
    <source>
        <dbReference type="EMBL" id="CAA9432045.1"/>
    </source>
</evidence>
<sequence>MASGTRDGGKAIISKVSVREQLPSCDEHRRPKVVDRTRGRYVRPVELSGDLLRHHHEDVVVEEGEFTSVSHRAEPRFVMEEEVRELLAEPVFAVGAANESIVELERI</sequence>
<proteinExistence type="predicted"/>
<dbReference type="AlphaFoldDB" id="A0A6J4Q1Q5"/>
<protein>
    <submittedName>
        <fullName evidence="1">Uncharacterized protein</fullName>
    </submittedName>
</protein>
<accession>A0A6J4Q1Q5</accession>
<reference evidence="1" key="1">
    <citation type="submission" date="2020-02" db="EMBL/GenBank/DDBJ databases">
        <authorList>
            <person name="Meier V. D."/>
        </authorList>
    </citation>
    <scope>NUCLEOTIDE SEQUENCE</scope>
    <source>
        <strain evidence="1">AVDCRST_MAG28</strain>
    </source>
</reference>